<organism evidence="1 2">
    <name type="scientific">Platanthera zijinensis</name>
    <dbReference type="NCBI Taxonomy" id="2320716"/>
    <lineage>
        <taxon>Eukaryota</taxon>
        <taxon>Viridiplantae</taxon>
        <taxon>Streptophyta</taxon>
        <taxon>Embryophyta</taxon>
        <taxon>Tracheophyta</taxon>
        <taxon>Spermatophyta</taxon>
        <taxon>Magnoliopsida</taxon>
        <taxon>Liliopsida</taxon>
        <taxon>Asparagales</taxon>
        <taxon>Orchidaceae</taxon>
        <taxon>Orchidoideae</taxon>
        <taxon>Orchideae</taxon>
        <taxon>Orchidinae</taxon>
        <taxon>Platanthera</taxon>
    </lineage>
</organism>
<comment type="caution">
    <text evidence="1">The sequence shown here is derived from an EMBL/GenBank/DDBJ whole genome shotgun (WGS) entry which is preliminary data.</text>
</comment>
<evidence type="ECO:0000313" key="2">
    <source>
        <dbReference type="Proteomes" id="UP001418222"/>
    </source>
</evidence>
<dbReference type="EMBL" id="JBBWWQ010000011">
    <property type="protein sequence ID" value="KAK8935910.1"/>
    <property type="molecule type" value="Genomic_DNA"/>
</dbReference>
<proteinExistence type="predicted"/>
<evidence type="ECO:0000313" key="1">
    <source>
        <dbReference type="EMBL" id="KAK8935910.1"/>
    </source>
</evidence>
<name>A0AAP0G3P7_9ASPA</name>
<sequence>MNCVQILPKSSTHPLARTKWSCSRKNSFSTLGMVRSIPLVPSNLRLNAATSMVCGLVEDIAEFGERNPGFQRSSHGADSVEP</sequence>
<gene>
    <name evidence="1" type="ORF">KSP39_PZI013030</name>
</gene>
<protein>
    <submittedName>
        <fullName evidence="1">Uncharacterized protein</fullName>
    </submittedName>
</protein>
<dbReference type="AlphaFoldDB" id="A0AAP0G3P7"/>
<keyword evidence="2" id="KW-1185">Reference proteome</keyword>
<accession>A0AAP0G3P7</accession>
<dbReference type="Proteomes" id="UP001418222">
    <property type="component" value="Unassembled WGS sequence"/>
</dbReference>
<reference evidence="1 2" key="1">
    <citation type="journal article" date="2022" name="Nat. Plants">
        <title>Genomes of leafy and leafless Platanthera orchids illuminate the evolution of mycoheterotrophy.</title>
        <authorList>
            <person name="Li M.H."/>
            <person name="Liu K.W."/>
            <person name="Li Z."/>
            <person name="Lu H.C."/>
            <person name="Ye Q.L."/>
            <person name="Zhang D."/>
            <person name="Wang J.Y."/>
            <person name="Li Y.F."/>
            <person name="Zhong Z.M."/>
            <person name="Liu X."/>
            <person name="Yu X."/>
            <person name="Liu D.K."/>
            <person name="Tu X.D."/>
            <person name="Liu B."/>
            <person name="Hao Y."/>
            <person name="Liao X.Y."/>
            <person name="Jiang Y.T."/>
            <person name="Sun W.H."/>
            <person name="Chen J."/>
            <person name="Chen Y.Q."/>
            <person name="Ai Y."/>
            <person name="Zhai J.W."/>
            <person name="Wu S.S."/>
            <person name="Zhou Z."/>
            <person name="Hsiao Y.Y."/>
            <person name="Wu W.L."/>
            <person name="Chen Y.Y."/>
            <person name="Lin Y.F."/>
            <person name="Hsu J.L."/>
            <person name="Li C.Y."/>
            <person name="Wang Z.W."/>
            <person name="Zhao X."/>
            <person name="Zhong W.Y."/>
            <person name="Ma X.K."/>
            <person name="Ma L."/>
            <person name="Huang J."/>
            <person name="Chen G.Z."/>
            <person name="Huang M.Z."/>
            <person name="Huang L."/>
            <person name="Peng D.H."/>
            <person name="Luo Y.B."/>
            <person name="Zou S.Q."/>
            <person name="Chen S.P."/>
            <person name="Lan S."/>
            <person name="Tsai W.C."/>
            <person name="Van de Peer Y."/>
            <person name="Liu Z.J."/>
        </authorList>
    </citation>
    <scope>NUCLEOTIDE SEQUENCE [LARGE SCALE GENOMIC DNA]</scope>
    <source>
        <strain evidence="1">Lor287</strain>
    </source>
</reference>